<dbReference type="RefSeq" id="WP_378232047.1">
    <property type="nucleotide sequence ID" value="NZ_JBHSLL010000067.1"/>
</dbReference>
<dbReference type="NCBIfam" id="TIGR01414">
    <property type="entry name" value="autotrans_barl"/>
    <property type="match status" value="1"/>
</dbReference>
<accession>A0ABW0H316</accession>
<dbReference type="SUPFAM" id="SSF103515">
    <property type="entry name" value="Autotransporter"/>
    <property type="match status" value="1"/>
</dbReference>
<feature type="non-terminal residue" evidence="2">
    <location>
        <position position="1"/>
    </location>
</feature>
<dbReference type="Gene3D" id="2.40.128.130">
    <property type="entry name" value="Autotransporter beta-domain"/>
    <property type="match status" value="1"/>
</dbReference>
<comment type="caution">
    <text evidence="2">The sequence shown here is derived from an EMBL/GenBank/DDBJ whole genome shotgun (WGS) entry which is preliminary data.</text>
</comment>
<dbReference type="InterPro" id="IPR005546">
    <property type="entry name" value="Autotransporte_beta"/>
</dbReference>
<proteinExistence type="predicted"/>
<dbReference type="Pfam" id="PF03797">
    <property type="entry name" value="Autotransporter"/>
    <property type="match status" value="1"/>
</dbReference>
<keyword evidence="3" id="KW-1185">Reference proteome</keyword>
<dbReference type="EMBL" id="JBHSLL010000067">
    <property type="protein sequence ID" value="MFC5387739.1"/>
    <property type="molecule type" value="Genomic_DNA"/>
</dbReference>
<dbReference type="PANTHER" id="PTHR35037:SF3">
    <property type="entry name" value="C-TERMINAL REGION OF AIDA-LIKE PROTEIN"/>
    <property type="match status" value="1"/>
</dbReference>
<evidence type="ECO:0000313" key="3">
    <source>
        <dbReference type="Proteomes" id="UP001596016"/>
    </source>
</evidence>
<name>A0ABW0H316_9HYPH</name>
<feature type="domain" description="Autotransporter" evidence="1">
    <location>
        <begin position="90"/>
        <end position="265"/>
    </location>
</feature>
<dbReference type="PROSITE" id="PS51208">
    <property type="entry name" value="AUTOTRANSPORTER"/>
    <property type="match status" value="1"/>
</dbReference>
<dbReference type="InterPro" id="IPR051551">
    <property type="entry name" value="Autotransporter_adhesion"/>
</dbReference>
<evidence type="ECO:0000259" key="1">
    <source>
        <dbReference type="PROSITE" id="PS51208"/>
    </source>
</evidence>
<dbReference type="InterPro" id="IPR006315">
    <property type="entry name" value="OM_autotransptr_brl_dom"/>
</dbReference>
<reference evidence="3" key="1">
    <citation type="journal article" date="2019" name="Int. J. Syst. Evol. Microbiol.">
        <title>The Global Catalogue of Microorganisms (GCM) 10K type strain sequencing project: providing services to taxonomists for standard genome sequencing and annotation.</title>
        <authorList>
            <consortium name="The Broad Institute Genomics Platform"/>
            <consortium name="The Broad Institute Genome Sequencing Center for Infectious Disease"/>
            <person name="Wu L."/>
            <person name="Ma J."/>
        </authorList>
    </citation>
    <scope>NUCLEOTIDE SEQUENCE [LARGE SCALE GENOMIC DNA]</scope>
    <source>
        <strain evidence="3">CGMCC 4.1415</strain>
    </source>
</reference>
<evidence type="ECO:0000313" key="2">
    <source>
        <dbReference type="EMBL" id="MFC5387739.1"/>
    </source>
</evidence>
<protein>
    <submittedName>
        <fullName evidence="2">Autotransporter outer membrane beta-barrel domain-containing protein</fullName>
    </submittedName>
</protein>
<organism evidence="2 3">
    <name type="scientific">Aquamicrobium segne</name>
    <dbReference type="NCBI Taxonomy" id="469547"/>
    <lineage>
        <taxon>Bacteria</taxon>
        <taxon>Pseudomonadati</taxon>
        <taxon>Pseudomonadota</taxon>
        <taxon>Alphaproteobacteria</taxon>
        <taxon>Hyphomicrobiales</taxon>
        <taxon>Phyllobacteriaceae</taxon>
        <taxon>Aquamicrobium</taxon>
    </lineage>
</organism>
<dbReference type="PANTHER" id="PTHR35037">
    <property type="entry name" value="C-TERMINAL REGION OF AIDA-LIKE PROTEIN"/>
    <property type="match status" value="1"/>
</dbReference>
<gene>
    <name evidence="2" type="ORF">ACFPLB_17405</name>
</gene>
<sequence>YRLYQGATSAPNDGNWYLRSSLIPTDPEPPLYQPGVPVYESYAQSLLGLNGLSTMQQRVGNRFWAGNGNRMISQGADAVEYYAPAEEAGVHSQGNGVWGRIEGTHNKVDPKFSSSGADYSQNALKMQAGVDMLLSEAENGMLIGGVFAHYAHGKTKVHSIFGDGTISTDGYGFGGSLTWYGNDGFYVDGQGQVTWYDSNLFSTLANTSLVSGNDGFGYALSLETGKRFAITPEWSLTPQAQLTYSNVRFDSFDDAWDAHVSLDRG</sequence>
<dbReference type="InterPro" id="IPR036709">
    <property type="entry name" value="Autotransporte_beta_dom_sf"/>
</dbReference>
<dbReference type="Proteomes" id="UP001596016">
    <property type="component" value="Unassembled WGS sequence"/>
</dbReference>
<feature type="non-terminal residue" evidence="2">
    <location>
        <position position="265"/>
    </location>
</feature>